<protein>
    <submittedName>
        <fullName evidence="2">CDP-glycerol--glycerophosphate glycerophosphotransferase</fullName>
    </submittedName>
</protein>
<organism evidence="2 3">
    <name type="scientific">Hydrogeniiclostridium mannosilyticum</name>
    <dbReference type="NCBI Taxonomy" id="2764322"/>
    <lineage>
        <taxon>Bacteria</taxon>
        <taxon>Bacillati</taxon>
        <taxon>Bacillota</taxon>
        <taxon>Clostridia</taxon>
        <taxon>Eubacteriales</taxon>
        <taxon>Acutalibacteraceae</taxon>
        <taxon>Hydrogeniiclostridium</taxon>
    </lineage>
</organism>
<dbReference type="Gene3D" id="3.40.50.12580">
    <property type="match status" value="1"/>
</dbReference>
<dbReference type="Pfam" id="PF04464">
    <property type="entry name" value="Glyphos_transf"/>
    <property type="match status" value="1"/>
</dbReference>
<reference evidence="2 3" key="1">
    <citation type="submission" date="2018-06" db="EMBL/GenBank/DDBJ databases">
        <title>Noncontiguous genome sequence of Ruminococcaceae bacterium ASD2818.</title>
        <authorList>
            <person name="Chaplin A.V."/>
            <person name="Sokolova S.R."/>
            <person name="Kochetkova T.O."/>
            <person name="Goltsov A.Y."/>
            <person name="Trofimov D.Y."/>
            <person name="Efimov B.A."/>
        </authorList>
    </citation>
    <scope>NUCLEOTIDE SEQUENCE [LARGE SCALE GENOMIC DNA]</scope>
    <source>
        <strain evidence="2 3">ASD2818</strain>
    </source>
</reference>
<keyword evidence="3" id="KW-1185">Reference proteome</keyword>
<dbReference type="InterPro" id="IPR043148">
    <property type="entry name" value="TagF_C"/>
</dbReference>
<dbReference type="Proteomes" id="UP000249377">
    <property type="component" value="Unassembled WGS sequence"/>
</dbReference>
<proteinExistence type="predicted"/>
<dbReference type="SUPFAM" id="SSF53756">
    <property type="entry name" value="UDP-Glycosyltransferase/glycogen phosphorylase"/>
    <property type="match status" value="1"/>
</dbReference>
<keyword evidence="2" id="KW-0808">Transferase</keyword>
<keyword evidence="1" id="KW-1133">Transmembrane helix</keyword>
<dbReference type="GO" id="GO:0047355">
    <property type="term" value="F:CDP-glycerol glycerophosphotransferase activity"/>
    <property type="evidence" value="ECO:0007669"/>
    <property type="project" value="InterPro"/>
</dbReference>
<keyword evidence="1" id="KW-0472">Membrane</keyword>
<dbReference type="RefSeq" id="WP_112333641.1">
    <property type="nucleotide sequence ID" value="NZ_JBKYJQ010000006.1"/>
</dbReference>
<dbReference type="EMBL" id="QLYR01000013">
    <property type="protein sequence ID" value="RAQ22466.1"/>
    <property type="molecule type" value="Genomic_DNA"/>
</dbReference>
<evidence type="ECO:0000256" key="1">
    <source>
        <dbReference type="SAM" id="Phobius"/>
    </source>
</evidence>
<gene>
    <name evidence="2" type="ORF">DPQ25_13180</name>
</gene>
<feature type="transmembrane region" description="Helical" evidence="1">
    <location>
        <begin position="12"/>
        <end position="28"/>
    </location>
</feature>
<comment type="caution">
    <text evidence="2">The sequence shown here is derived from an EMBL/GenBank/DDBJ whole genome shotgun (WGS) entry which is preliminary data.</text>
</comment>
<dbReference type="InterPro" id="IPR007554">
    <property type="entry name" value="Glycerophosphate_synth"/>
</dbReference>
<dbReference type="AlphaFoldDB" id="A0A328U866"/>
<accession>A0A328U866</accession>
<evidence type="ECO:0000313" key="3">
    <source>
        <dbReference type="Proteomes" id="UP000249377"/>
    </source>
</evidence>
<keyword evidence="1" id="KW-0812">Transmembrane</keyword>
<name>A0A328U866_9FIRM</name>
<dbReference type="GO" id="GO:0016020">
    <property type="term" value="C:membrane"/>
    <property type="evidence" value="ECO:0007669"/>
    <property type="project" value="InterPro"/>
</dbReference>
<sequence length="412" mass="47179">MGLYIDPGTGSMLFAILIGIIGALSYLLKDLLVKLRFILSGGKKVESNADKIPLVIFSDDKRYWNVFEPVCRELDRRGVDVVYMTASPDDPALSAPYEHVRGEFIGENNKAFAKLNFLNASIVLSTTPGLDVYQWKRSKKVRYYVHMLHAANEVAGYRMFGIDYYDALLLSGEYQVRDVRFLEEKRGLPPKELVKIGIPYMDEMAARLEAQGPAAPHERTVLLAPSWGQSAIFQKYGGRIIEVLLKTGYHIVIRPHPQSFTAEKDLMEKLLREYPESEQLEWNRDNDNFEVLRRADILISDFSGVIFDFSLVYDKPVIYADTEFDKSPYDAWWLETPYWTFTALPRIGQKLTADNLAALKEMIDACLTDPKYAQGRQEARAETWEHKGEGAKRAVDYLLDKYQELTTVEEEK</sequence>
<evidence type="ECO:0000313" key="2">
    <source>
        <dbReference type="EMBL" id="RAQ22466.1"/>
    </source>
</evidence>